<evidence type="ECO:0000256" key="1">
    <source>
        <dbReference type="ARBA" id="ARBA00004123"/>
    </source>
</evidence>
<keyword evidence="3" id="KW-0805">Transcription regulation</keyword>
<comment type="similarity">
    <text evidence="2">Belongs to the TAF9 family.</text>
</comment>
<dbReference type="InterPro" id="IPR009072">
    <property type="entry name" value="Histone-fold"/>
</dbReference>
<dbReference type="GO" id="GO:0005669">
    <property type="term" value="C:transcription factor TFIID complex"/>
    <property type="evidence" value="ECO:0007669"/>
    <property type="project" value="TreeGrafter"/>
</dbReference>
<dbReference type="AlphaFoldDB" id="A0A6A3KD23"/>
<evidence type="ECO:0000256" key="5">
    <source>
        <dbReference type="ARBA" id="ARBA00023242"/>
    </source>
</evidence>
<dbReference type="SUPFAM" id="SSF47113">
    <property type="entry name" value="Histone-fold"/>
    <property type="match status" value="1"/>
</dbReference>
<dbReference type="InterPro" id="IPR051431">
    <property type="entry name" value="TFIID_subunit_9"/>
</dbReference>
<accession>A0A6A3KD23</accession>
<gene>
    <name evidence="7" type="ORF">PR002_g17309</name>
</gene>
<evidence type="ECO:0000313" key="8">
    <source>
        <dbReference type="Proteomes" id="UP000435112"/>
    </source>
</evidence>
<dbReference type="GO" id="GO:0000124">
    <property type="term" value="C:SAGA complex"/>
    <property type="evidence" value="ECO:0007669"/>
    <property type="project" value="TreeGrafter"/>
</dbReference>
<dbReference type="InterPro" id="IPR003162">
    <property type="entry name" value="TFIID-31"/>
</dbReference>
<evidence type="ECO:0000313" key="7">
    <source>
        <dbReference type="EMBL" id="KAE9003547.1"/>
    </source>
</evidence>
<dbReference type="GO" id="GO:0046982">
    <property type="term" value="F:protein heterodimerization activity"/>
    <property type="evidence" value="ECO:0007669"/>
    <property type="project" value="InterPro"/>
</dbReference>
<evidence type="ECO:0000256" key="4">
    <source>
        <dbReference type="ARBA" id="ARBA00023163"/>
    </source>
</evidence>
<evidence type="ECO:0000256" key="2">
    <source>
        <dbReference type="ARBA" id="ARBA00007646"/>
    </source>
</evidence>
<comment type="subcellular location">
    <subcellularLocation>
        <location evidence="1">Nucleus</location>
    </subcellularLocation>
</comment>
<comment type="caution">
    <text evidence="7">The sequence shown here is derived from an EMBL/GenBank/DDBJ whole genome shotgun (WGS) entry which is preliminary data.</text>
</comment>
<proteinExistence type="inferred from homology"/>
<reference evidence="7 8" key="1">
    <citation type="submission" date="2018-09" db="EMBL/GenBank/DDBJ databases">
        <title>Genomic investigation of the strawberry pathogen Phytophthora fragariae indicates pathogenicity is determined by transcriptional variation in three key races.</title>
        <authorList>
            <person name="Adams T.M."/>
            <person name="Armitage A.D."/>
            <person name="Sobczyk M.K."/>
            <person name="Bates H.J."/>
            <person name="Dunwell J.M."/>
            <person name="Nellist C.F."/>
            <person name="Harrison R.J."/>
        </authorList>
    </citation>
    <scope>NUCLEOTIDE SEQUENCE [LARGE SCALE GENOMIC DNA]</scope>
    <source>
        <strain evidence="7 8">SCRP324</strain>
    </source>
</reference>
<sequence>MGSDAKAKTNKRLHEDEGDADERDGGANVQPLDVLSMQQLLESMGADKHEPRVVAQLQEFVHRYVTEILVDAQEYSMYAGKQTIDQDDVRLAVSSRLNHHYAQVPPRDVMMELADKRNSIPLPPISNEYGVRLPPLQHQLVTKESDRQDPKTPNTPRLGDYAGFGAGIRGDVARPPMHPRIEGSRNKKFSRSPIPINLNSNITAILADLINLAG</sequence>
<dbReference type="PANTHER" id="PTHR48068:SF4">
    <property type="entry name" value="TATA-BOX BINDING PROTEIN ASSOCIATED FACTOR 9"/>
    <property type="match status" value="1"/>
</dbReference>
<dbReference type="GO" id="GO:0016251">
    <property type="term" value="F:RNA polymerase II general transcription initiation factor activity"/>
    <property type="evidence" value="ECO:0007669"/>
    <property type="project" value="TreeGrafter"/>
</dbReference>
<evidence type="ECO:0000256" key="6">
    <source>
        <dbReference type="SAM" id="MobiDB-lite"/>
    </source>
</evidence>
<keyword evidence="5" id="KW-0539">Nucleus</keyword>
<dbReference type="Pfam" id="PF02291">
    <property type="entry name" value="TFIID-31kDa"/>
    <property type="match status" value="1"/>
</dbReference>
<evidence type="ECO:0008006" key="9">
    <source>
        <dbReference type="Google" id="ProtNLM"/>
    </source>
</evidence>
<organism evidence="7 8">
    <name type="scientific">Phytophthora rubi</name>
    <dbReference type="NCBI Taxonomy" id="129364"/>
    <lineage>
        <taxon>Eukaryota</taxon>
        <taxon>Sar</taxon>
        <taxon>Stramenopiles</taxon>
        <taxon>Oomycota</taxon>
        <taxon>Peronosporomycetes</taxon>
        <taxon>Peronosporales</taxon>
        <taxon>Peronosporaceae</taxon>
        <taxon>Phytophthora</taxon>
    </lineage>
</organism>
<dbReference type="Proteomes" id="UP000435112">
    <property type="component" value="Unassembled WGS sequence"/>
</dbReference>
<dbReference type="CDD" id="cd07979">
    <property type="entry name" value="HFD_TAF9"/>
    <property type="match status" value="1"/>
</dbReference>
<keyword evidence="4" id="KW-0804">Transcription</keyword>
<dbReference type="Gene3D" id="1.10.20.10">
    <property type="entry name" value="Histone, subunit A"/>
    <property type="match status" value="1"/>
</dbReference>
<dbReference type="PANTHER" id="PTHR48068">
    <property type="entry name" value="TAF9 RNA POLYMERASE II, TATA BOX-BINDING PROTEIN (TBP)-ASSOCIATED FACTOR"/>
    <property type="match status" value="1"/>
</dbReference>
<evidence type="ECO:0000256" key="3">
    <source>
        <dbReference type="ARBA" id="ARBA00023015"/>
    </source>
</evidence>
<name>A0A6A3KD23_9STRA</name>
<dbReference type="GO" id="GO:0003713">
    <property type="term" value="F:transcription coactivator activity"/>
    <property type="evidence" value="ECO:0007669"/>
    <property type="project" value="TreeGrafter"/>
</dbReference>
<dbReference type="EMBL" id="QXFU01001384">
    <property type="protein sequence ID" value="KAE9003547.1"/>
    <property type="molecule type" value="Genomic_DNA"/>
</dbReference>
<dbReference type="GO" id="GO:0051123">
    <property type="term" value="P:RNA polymerase II preinitiation complex assembly"/>
    <property type="evidence" value="ECO:0007669"/>
    <property type="project" value="TreeGrafter"/>
</dbReference>
<feature type="region of interest" description="Disordered" evidence="6">
    <location>
        <begin position="142"/>
        <end position="162"/>
    </location>
</feature>
<dbReference type="OrthoDB" id="341924at2759"/>
<protein>
    <recommendedName>
        <fullName evidence="9">Transcription initiation factor TFIID subunit 9</fullName>
    </recommendedName>
</protein>
<feature type="region of interest" description="Disordered" evidence="6">
    <location>
        <begin position="1"/>
        <end position="30"/>
    </location>
</feature>